<protein>
    <submittedName>
        <fullName evidence="2">Uncharacterized protein</fullName>
    </submittedName>
</protein>
<name>A0ABS5Q9P1_9PROT</name>
<organism evidence="2 3">
    <name type="scientific">Roseococcus pinisoli</name>
    <dbReference type="NCBI Taxonomy" id="2835040"/>
    <lineage>
        <taxon>Bacteria</taxon>
        <taxon>Pseudomonadati</taxon>
        <taxon>Pseudomonadota</taxon>
        <taxon>Alphaproteobacteria</taxon>
        <taxon>Acetobacterales</taxon>
        <taxon>Roseomonadaceae</taxon>
        <taxon>Roseococcus</taxon>
    </lineage>
</organism>
<reference evidence="2 3" key="1">
    <citation type="submission" date="2021-05" db="EMBL/GenBank/DDBJ databases">
        <title>Roseococcus sp. XZZS9, whole genome shotgun sequencing project.</title>
        <authorList>
            <person name="Zhao G."/>
            <person name="Shen L."/>
        </authorList>
    </citation>
    <scope>NUCLEOTIDE SEQUENCE [LARGE SCALE GENOMIC DNA]</scope>
    <source>
        <strain evidence="2 3">XZZS9</strain>
    </source>
</reference>
<evidence type="ECO:0000313" key="3">
    <source>
        <dbReference type="Proteomes" id="UP000766336"/>
    </source>
</evidence>
<accession>A0ABS5Q9P1</accession>
<feature type="region of interest" description="Disordered" evidence="1">
    <location>
        <begin position="1"/>
        <end position="58"/>
    </location>
</feature>
<proteinExistence type="predicted"/>
<evidence type="ECO:0000313" key="2">
    <source>
        <dbReference type="EMBL" id="MBS7810370.1"/>
    </source>
</evidence>
<gene>
    <name evidence="2" type="ORF">KHU32_05430</name>
</gene>
<comment type="caution">
    <text evidence="2">The sequence shown here is derived from an EMBL/GenBank/DDBJ whole genome shotgun (WGS) entry which is preliminary data.</text>
</comment>
<evidence type="ECO:0000256" key="1">
    <source>
        <dbReference type="SAM" id="MobiDB-lite"/>
    </source>
</evidence>
<feature type="compositionally biased region" description="Basic and acidic residues" evidence="1">
    <location>
        <begin position="40"/>
        <end position="58"/>
    </location>
</feature>
<dbReference type="RefSeq" id="WP_213668991.1">
    <property type="nucleotide sequence ID" value="NZ_JAHCDA010000001.1"/>
</dbReference>
<sequence length="58" mass="6504">MKRKSDTPSSPGEAKGKPDNSRERTEDEMEKGLPANQRRGPQDKSDQRPAPDKSTHDQ</sequence>
<dbReference type="EMBL" id="JAHCDA010000001">
    <property type="protein sequence ID" value="MBS7810370.1"/>
    <property type="molecule type" value="Genomic_DNA"/>
</dbReference>
<dbReference type="Proteomes" id="UP000766336">
    <property type="component" value="Unassembled WGS sequence"/>
</dbReference>
<feature type="compositionally biased region" description="Basic and acidic residues" evidence="1">
    <location>
        <begin position="14"/>
        <end position="25"/>
    </location>
</feature>
<keyword evidence="3" id="KW-1185">Reference proteome</keyword>